<keyword evidence="2" id="KW-0732">Signal</keyword>
<feature type="domain" description="Fibronectin type-III" evidence="3">
    <location>
        <begin position="117"/>
        <end position="215"/>
    </location>
</feature>
<dbReference type="Gene3D" id="2.60.40.10">
    <property type="entry name" value="Immunoglobulins"/>
    <property type="match status" value="2"/>
</dbReference>
<feature type="chain" id="PRO_5017272853" evidence="2">
    <location>
        <begin position="23"/>
        <end position="833"/>
    </location>
</feature>
<name>A0A3B3SPZ5_9TELE</name>
<reference evidence="4" key="2">
    <citation type="submission" date="2025-09" db="UniProtKB">
        <authorList>
            <consortium name="Ensembl"/>
        </authorList>
    </citation>
    <scope>IDENTIFICATION</scope>
</reference>
<evidence type="ECO:0000256" key="1">
    <source>
        <dbReference type="SAM" id="MobiDB-lite"/>
    </source>
</evidence>
<dbReference type="Pfam" id="PF00041">
    <property type="entry name" value="fn3"/>
    <property type="match status" value="2"/>
</dbReference>
<reference evidence="4" key="1">
    <citation type="submission" date="2025-08" db="UniProtKB">
        <authorList>
            <consortium name="Ensembl"/>
        </authorList>
    </citation>
    <scope>IDENTIFICATION</scope>
</reference>
<feature type="domain" description="Fibronectin type-III" evidence="3">
    <location>
        <begin position="606"/>
        <end position="697"/>
    </location>
</feature>
<feature type="signal peptide" evidence="2">
    <location>
        <begin position="1"/>
        <end position="22"/>
    </location>
</feature>
<dbReference type="PANTHER" id="PTHR23197">
    <property type="entry name" value="TARSH-RELATED FIBRONECTIN DOMAIN-CONTAINING"/>
    <property type="match status" value="1"/>
</dbReference>
<feature type="region of interest" description="Disordered" evidence="1">
    <location>
        <begin position="197"/>
        <end position="233"/>
    </location>
</feature>
<dbReference type="CDD" id="cd00063">
    <property type="entry name" value="FN3"/>
    <property type="match status" value="2"/>
</dbReference>
<dbReference type="Pfam" id="PF21731">
    <property type="entry name" value="TARSH_C"/>
    <property type="match status" value="1"/>
</dbReference>
<feature type="region of interest" description="Disordered" evidence="1">
    <location>
        <begin position="367"/>
        <end position="400"/>
    </location>
</feature>
<dbReference type="Ensembl" id="ENSPKIT00000013259.1">
    <property type="protein sequence ID" value="ENSPKIP00000032395.1"/>
    <property type="gene ID" value="ENSPKIG00000012506.1"/>
</dbReference>
<feature type="compositionally biased region" description="Basic and acidic residues" evidence="1">
    <location>
        <begin position="482"/>
        <end position="501"/>
    </location>
</feature>
<organism evidence="4 5">
    <name type="scientific">Paramormyrops kingsleyae</name>
    <dbReference type="NCBI Taxonomy" id="1676925"/>
    <lineage>
        <taxon>Eukaryota</taxon>
        <taxon>Metazoa</taxon>
        <taxon>Chordata</taxon>
        <taxon>Craniata</taxon>
        <taxon>Vertebrata</taxon>
        <taxon>Euteleostomi</taxon>
        <taxon>Actinopterygii</taxon>
        <taxon>Neopterygii</taxon>
        <taxon>Teleostei</taxon>
        <taxon>Osteoglossocephala</taxon>
        <taxon>Osteoglossomorpha</taxon>
        <taxon>Osteoglossiformes</taxon>
        <taxon>Mormyridae</taxon>
        <taxon>Paramormyrops</taxon>
    </lineage>
</organism>
<feature type="region of interest" description="Disordered" evidence="1">
    <location>
        <begin position="678"/>
        <end position="699"/>
    </location>
</feature>
<dbReference type="AlphaFoldDB" id="A0A3B3SPZ5"/>
<keyword evidence="5" id="KW-1185">Reference proteome</keyword>
<accession>A0A3B3SPZ5</accession>
<proteinExistence type="predicted"/>
<dbReference type="PROSITE" id="PS50853">
    <property type="entry name" value="FN3"/>
    <property type="match status" value="2"/>
</dbReference>
<evidence type="ECO:0000313" key="4">
    <source>
        <dbReference type="Ensembl" id="ENSPKIP00000032395.1"/>
    </source>
</evidence>
<protein>
    <submittedName>
        <fullName evidence="4">ABI family, member 3 (NESH) binding protein b</fullName>
    </submittedName>
</protein>
<dbReference type="Proteomes" id="UP000261540">
    <property type="component" value="Unplaced"/>
</dbReference>
<evidence type="ECO:0000256" key="2">
    <source>
        <dbReference type="SAM" id="SignalP"/>
    </source>
</evidence>
<dbReference type="SMART" id="SM00060">
    <property type="entry name" value="FN3"/>
    <property type="match status" value="2"/>
</dbReference>
<dbReference type="SUPFAM" id="SSF49265">
    <property type="entry name" value="Fibronectin type III"/>
    <property type="match status" value="1"/>
</dbReference>
<dbReference type="InterPro" id="IPR003961">
    <property type="entry name" value="FN3_dom"/>
</dbReference>
<evidence type="ECO:0000259" key="3">
    <source>
        <dbReference type="PROSITE" id="PS50853"/>
    </source>
</evidence>
<dbReference type="InterPro" id="IPR049109">
    <property type="entry name" value="TARSH/FNDC1_C"/>
</dbReference>
<feature type="compositionally biased region" description="Polar residues" evidence="1">
    <location>
        <begin position="690"/>
        <end position="699"/>
    </location>
</feature>
<dbReference type="GeneTree" id="ENSGT00530000063558"/>
<feature type="region of interest" description="Disordered" evidence="1">
    <location>
        <begin position="419"/>
        <end position="537"/>
    </location>
</feature>
<sequence>MMILRMTILLLVGIVFISYSLSQRIRAESKQNLRVRINVTEDTIVLRFIHPNPDVKLEGYVLGFGSNMFSKHYIQLPENGELYEAEMDAEPKYLVAVQPAPPYDVKKHCTGQVDLERPLHLVIGTVTPTSVLLSWGAILHTPFQGNIMNDCLEDGHYTVRYRERNKKWNYEMCPTTDTVVDNLKPHTPYEFGVRANKEDESGQWSKPVVHSTDMTEKSMQDPYMPRTPSGNPVKPNLSGPQAFFPPRPAIHNRNQTRLAPLHKNPRFPGGPRTSLVAPEDRPGISPIPRSIPPQGPQLPLGSANTVINVSSPSKDIPPALPQLLSIKPFPTSATLLPYHPSNNGRSQGRIPPRFPYTSKTHIPLAAGQSRKGFSQPEPAAEAADSKYGGNGKTIPRNATSTVARVPSAAILQSNRSSVFRGRGFPLPAPNGRRQLAPPRAANTSQAVMKPGVNGERHRGNLYPKHRLQNGSPAQHPKTPYKKKLDLTGKPGTKDNANDIKKPSLKPIPKPKSTPLPKKPITEKKPSIATPPAVDGSRDDIWDNSSVFTSLPAKDVDAMGKKRYVAPHVKYWPGKKPEEPCSITNSLSYFPEEYGMEQNVTGPPRLPPSNLTVLTVEGCPSFVILDWEKSDNETTEYEVISTTKGPAGKEVSILTTNKTHTAVENLKPESSYEFTVKPKNELGSGPPTEPVSFNTESADPQTGKTAIWTEYSFRPDIYSECNGKQYVKRTWYRKFVGIQLCNSLRYKIYLGDTLSGRFYNIGDQTGHGEDHCQFVDSYLDGRTGSHLYADQLPMRSGYFRAMRQQPVSFGTIGGNSRIPYVAWYECGIPIPGKW</sequence>
<dbReference type="InterPro" id="IPR013783">
    <property type="entry name" value="Ig-like_fold"/>
</dbReference>
<dbReference type="InterPro" id="IPR036116">
    <property type="entry name" value="FN3_sf"/>
</dbReference>
<dbReference type="PANTHER" id="PTHR23197:SF10">
    <property type="entry name" value="TARGET OF NESH-SH3"/>
    <property type="match status" value="1"/>
</dbReference>
<feature type="compositionally biased region" description="Pro residues" evidence="1">
    <location>
        <begin position="505"/>
        <end position="517"/>
    </location>
</feature>
<dbReference type="GO" id="GO:0030198">
    <property type="term" value="P:extracellular matrix organization"/>
    <property type="evidence" value="ECO:0007669"/>
    <property type="project" value="TreeGrafter"/>
</dbReference>
<dbReference type="GO" id="GO:0010811">
    <property type="term" value="P:positive regulation of cell-substrate adhesion"/>
    <property type="evidence" value="ECO:0007669"/>
    <property type="project" value="TreeGrafter"/>
</dbReference>
<evidence type="ECO:0000313" key="5">
    <source>
        <dbReference type="Proteomes" id="UP000261540"/>
    </source>
</evidence>